<organism evidence="2 3">
    <name type="scientific">Amphimedon queenslandica</name>
    <name type="common">Sponge</name>
    <dbReference type="NCBI Taxonomy" id="400682"/>
    <lineage>
        <taxon>Eukaryota</taxon>
        <taxon>Metazoa</taxon>
        <taxon>Porifera</taxon>
        <taxon>Demospongiae</taxon>
        <taxon>Heteroscleromorpha</taxon>
        <taxon>Haplosclerida</taxon>
        <taxon>Niphatidae</taxon>
        <taxon>Amphimedon</taxon>
    </lineage>
</organism>
<dbReference type="InterPro" id="IPR011029">
    <property type="entry name" value="DEATH-like_dom_sf"/>
</dbReference>
<reference evidence="3" key="1">
    <citation type="journal article" date="2010" name="Nature">
        <title>The Amphimedon queenslandica genome and the evolution of animal complexity.</title>
        <authorList>
            <person name="Srivastava M."/>
            <person name="Simakov O."/>
            <person name="Chapman J."/>
            <person name="Fahey B."/>
            <person name="Gauthier M.E."/>
            <person name="Mitros T."/>
            <person name="Richards G.S."/>
            <person name="Conaco C."/>
            <person name="Dacre M."/>
            <person name="Hellsten U."/>
            <person name="Larroux C."/>
            <person name="Putnam N.H."/>
            <person name="Stanke M."/>
            <person name="Adamska M."/>
            <person name="Darling A."/>
            <person name="Degnan S.M."/>
            <person name="Oakley T.H."/>
            <person name="Plachetzki D.C."/>
            <person name="Zhai Y."/>
            <person name="Adamski M."/>
            <person name="Calcino A."/>
            <person name="Cummins S.F."/>
            <person name="Goodstein D.M."/>
            <person name="Harris C."/>
            <person name="Jackson D.J."/>
            <person name="Leys S.P."/>
            <person name="Shu S."/>
            <person name="Woodcroft B.J."/>
            <person name="Vervoort M."/>
            <person name="Kosik K.S."/>
            <person name="Manning G."/>
            <person name="Degnan B.M."/>
            <person name="Rokhsar D.S."/>
        </authorList>
    </citation>
    <scope>NUCLEOTIDE SEQUENCE [LARGE SCALE GENOMIC DNA]</scope>
</reference>
<dbReference type="KEGG" id="aqu:109580745"/>
<feature type="domain" description="Death" evidence="1">
    <location>
        <begin position="99"/>
        <end position="168"/>
    </location>
</feature>
<accession>A0AAN0IZC6</accession>
<dbReference type="Proteomes" id="UP000007879">
    <property type="component" value="Unassembled WGS sequence"/>
</dbReference>
<evidence type="ECO:0000313" key="3">
    <source>
        <dbReference type="Proteomes" id="UP000007879"/>
    </source>
</evidence>
<evidence type="ECO:0000259" key="1">
    <source>
        <dbReference type="PROSITE" id="PS50017"/>
    </source>
</evidence>
<name>A0AAN0IZC6_AMPQE</name>
<evidence type="ECO:0000313" key="2">
    <source>
        <dbReference type="EnsemblMetazoa" id="XP_019849801.1"/>
    </source>
</evidence>
<sequence>MGKTSPLIYYKDYIKRNRIQSNMQFMLLWKGQGHPTIEPVVLHLSGTVQPNTVLIVTNLIEDEDRNHVHVVHTEKQLDTTNLNQIILALKDSKYEVGTWHRLCLSLGLLEGTLKAIKSDENDSEDCLRTCLNKWLQRADGVDAPTWTSLEKALNNIGQKAVAESLKNN</sequence>
<dbReference type="Pfam" id="PF00531">
    <property type="entry name" value="Death"/>
    <property type="match status" value="1"/>
</dbReference>
<dbReference type="InterPro" id="IPR000488">
    <property type="entry name" value="Death_dom"/>
</dbReference>
<reference evidence="2" key="2">
    <citation type="submission" date="2024-06" db="UniProtKB">
        <authorList>
            <consortium name="EnsemblMetazoa"/>
        </authorList>
    </citation>
    <scope>IDENTIFICATION</scope>
</reference>
<dbReference type="AlphaFoldDB" id="A0AAN0IZC6"/>
<keyword evidence="3" id="KW-1185">Reference proteome</keyword>
<dbReference type="GO" id="GO:0007165">
    <property type="term" value="P:signal transduction"/>
    <property type="evidence" value="ECO:0007669"/>
    <property type="project" value="InterPro"/>
</dbReference>
<proteinExistence type="predicted"/>
<dbReference type="CDD" id="cd01670">
    <property type="entry name" value="Death"/>
    <property type="match status" value="1"/>
</dbReference>
<dbReference type="RefSeq" id="XP_019849801.1">
    <property type="nucleotide sequence ID" value="XM_019994242.1"/>
</dbReference>
<dbReference type="GeneID" id="109580745"/>
<dbReference type="SUPFAM" id="SSF47986">
    <property type="entry name" value="DEATH domain"/>
    <property type="match status" value="1"/>
</dbReference>
<protein>
    <recommendedName>
        <fullName evidence="1">Death domain-containing protein</fullName>
    </recommendedName>
</protein>
<dbReference type="Gene3D" id="1.10.533.10">
    <property type="entry name" value="Death Domain, Fas"/>
    <property type="match status" value="1"/>
</dbReference>
<dbReference type="PROSITE" id="PS50017">
    <property type="entry name" value="DEATH_DOMAIN"/>
    <property type="match status" value="1"/>
</dbReference>
<dbReference type="EnsemblMetazoa" id="XM_019994242.1">
    <property type="protein sequence ID" value="XP_019849801.1"/>
    <property type="gene ID" value="LOC109580745"/>
</dbReference>